<keyword evidence="1" id="KW-0175">Coiled coil</keyword>
<feature type="transmembrane region" description="Helical" evidence="2">
    <location>
        <begin position="43"/>
        <end position="63"/>
    </location>
</feature>
<evidence type="ECO:0000256" key="2">
    <source>
        <dbReference type="SAM" id="Phobius"/>
    </source>
</evidence>
<dbReference type="Proteomes" id="UP000242329">
    <property type="component" value="Unassembled WGS sequence"/>
</dbReference>
<dbReference type="OrthoDB" id="2081214at2"/>
<protein>
    <submittedName>
        <fullName evidence="3">Uncharacterized protein</fullName>
    </submittedName>
</protein>
<organism evidence="3 4">
    <name type="scientific">Thermosyntropha lipolytica DSM 11003</name>
    <dbReference type="NCBI Taxonomy" id="1123382"/>
    <lineage>
        <taxon>Bacteria</taxon>
        <taxon>Bacillati</taxon>
        <taxon>Bacillota</taxon>
        <taxon>Clostridia</taxon>
        <taxon>Eubacteriales</taxon>
        <taxon>Syntrophomonadaceae</taxon>
        <taxon>Thermosyntropha</taxon>
    </lineage>
</organism>
<dbReference type="STRING" id="1123382.SAMN02745221_01070"/>
<dbReference type="EMBL" id="FQWY01000014">
    <property type="protein sequence ID" value="SHG83272.1"/>
    <property type="molecule type" value="Genomic_DNA"/>
</dbReference>
<accession>A0A1M5N1I7</accession>
<evidence type="ECO:0000313" key="4">
    <source>
        <dbReference type="Proteomes" id="UP000242329"/>
    </source>
</evidence>
<evidence type="ECO:0000256" key="1">
    <source>
        <dbReference type="SAM" id="Coils"/>
    </source>
</evidence>
<sequence length="589" mass="69225">MNLGARLRNSMYHNRSLWIMLWLLILINGLTFLALAGRFSYPLLLVFIGLGIMGIFFIHTLAYDREAEAREVEVENKVQDLLREIKPLCEEAFAREVKEVLEPLLDEMHQEFEENLRWFWQAGQDFSREVEKHINEIRPVLKIVRSGNEERYKLINKLGENVDMLSSITGELDILPVRNSDDLERFLQNKAKNLQDGLHNEKEIFYDYIYKLLREQVKDQPADQDITQYFDVYKLVEQFTGILQKSLENRVKVFREEMAGELADYAADLVGKMQKLTQRIMNILEEINDNLTRLIESGKNESTLVLKRLNELNHQSSSLQEKAEEIMLTLAWHDVLLERRWQKLKEELYLLKDKIGADDKEELLSGIKQIVEQEVPGISYAISNPRQAVWFKNLLEAEILYQLYQEKKLSGIIDNGAYPLLLYAAVLEDLVLSSIRIGEEGIRLKRDLKEKVQKEDYAELYQRIKQMVENEKEGLKIYLEDIFPRMFHSFCHNPYVRTVPDNIALAAWFLFIELACGDSKEKEDIYLLTGYLLAAWKLRNRYIDPLQNEPQGLENEEEIDYMRYICYRSVALIIAREIESIARLKFMAF</sequence>
<dbReference type="SUPFAM" id="SSF58113">
    <property type="entry name" value="Apolipoprotein A-I"/>
    <property type="match status" value="1"/>
</dbReference>
<keyword evidence="2" id="KW-0812">Transmembrane</keyword>
<reference evidence="4" key="1">
    <citation type="submission" date="2016-11" db="EMBL/GenBank/DDBJ databases">
        <authorList>
            <person name="Varghese N."/>
            <person name="Submissions S."/>
        </authorList>
    </citation>
    <scope>NUCLEOTIDE SEQUENCE [LARGE SCALE GENOMIC DNA]</scope>
    <source>
        <strain evidence="4">DSM 11003</strain>
    </source>
</reference>
<proteinExistence type="predicted"/>
<evidence type="ECO:0000313" key="3">
    <source>
        <dbReference type="EMBL" id="SHG83272.1"/>
    </source>
</evidence>
<gene>
    <name evidence="3" type="ORF">SAMN02745221_01070</name>
</gene>
<feature type="coiled-coil region" evidence="1">
    <location>
        <begin position="266"/>
        <end position="329"/>
    </location>
</feature>
<keyword evidence="2" id="KW-1133">Transmembrane helix</keyword>
<name>A0A1M5N1I7_9FIRM</name>
<keyword evidence="4" id="KW-1185">Reference proteome</keyword>
<dbReference type="AlphaFoldDB" id="A0A1M5N1I7"/>
<feature type="transmembrane region" description="Helical" evidence="2">
    <location>
        <begin position="16"/>
        <end position="36"/>
    </location>
</feature>
<dbReference type="RefSeq" id="WP_073091102.1">
    <property type="nucleotide sequence ID" value="NZ_FQWY01000014.1"/>
</dbReference>
<keyword evidence="2" id="KW-0472">Membrane</keyword>